<evidence type="ECO:0000259" key="7">
    <source>
        <dbReference type="Pfam" id="PF04082"/>
    </source>
</evidence>
<keyword evidence="5" id="KW-0804">Transcription</keyword>
<organism evidence="8 9">
    <name type="scientific">Thanatephorus cucumeris (strain AG1-IB / isolate 7/3/14)</name>
    <name type="common">Lettuce bottom rot fungus</name>
    <name type="synonym">Rhizoctonia solani</name>
    <dbReference type="NCBI Taxonomy" id="1108050"/>
    <lineage>
        <taxon>Eukaryota</taxon>
        <taxon>Fungi</taxon>
        <taxon>Dikarya</taxon>
        <taxon>Basidiomycota</taxon>
        <taxon>Agaricomycotina</taxon>
        <taxon>Agaricomycetes</taxon>
        <taxon>Cantharellales</taxon>
        <taxon>Ceratobasidiaceae</taxon>
        <taxon>Rhizoctonia</taxon>
        <taxon>Rhizoctonia solani AG-1</taxon>
    </lineage>
</organism>
<proteinExistence type="predicted"/>
<evidence type="ECO:0000256" key="4">
    <source>
        <dbReference type="ARBA" id="ARBA00023125"/>
    </source>
</evidence>
<dbReference type="STRING" id="1108050.A0A0B7FW13"/>
<dbReference type="GO" id="GO:0008270">
    <property type="term" value="F:zinc ion binding"/>
    <property type="evidence" value="ECO:0007669"/>
    <property type="project" value="InterPro"/>
</dbReference>
<dbReference type="EMBL" id="LN679146">
    <property type="protein sequence ID" value="CEL60438.1"/>
    <property type="molecule type" value="Genomic_DNA"/>
</dbReference>
<dbReference type="OrthoDB" id="2154091at2759"/>
<evidence type="ECO:0000313" key="9">
    <source>
        <dbReference type="Proteomes" id="UP000059188"/>
    </source>
</evidence>
<dbReference type="AlphaFoldDB" id="A0A0B7FW13"/>
<evidence type="ECO:0000256" key="2">
    <source>
        <dbReference type="ARBA" id="ARBA00022833"/>
    </source>
</evidence>
<name>A0A0B7FW13_THACB</name>
<evidence type="ECO:0000313" key="8">
    <source>
        <dbReference type="EMBL" id="CEL60438.1"/>
    </source>
</evidence>
<dbReference type="PANTHER" id="PTHR31313:SF81">
    <property type="entry name" value="TY1 ENHANCER ACTIVATOR"/>
    <property type="match status" value="1"/>
</dbReference>
<keyword evidence="2" id="KW-0862">Zinc</keyword>
<evidence type="ECO:0000256" key="3">
    <source>
        <dbReference type="ARBA" id="ARBA00023015"/>
    </source>
</evidence>
<dbReference type="InterPro" id="IPR007219">
    <property type="entry name" value="XnlR_reg_dom"/>
</dbReference>
<dbReference type="CDD" id="cd12148">
    <property type="entry name" value="fungal_TF_MHR"/>
    <property type="match status" value="1"/>
</dbReference>
<dbReference type="PANTHER" id="PTHR31313">
    <property type="entry name" value="TY1 ENHANCER ACTIVATOR"/>
    <property type="match status" value="1"/>
</dbReference>
<sequence>MCQPCAVSGYECTWTPDAEEERPVTKQLVEALRAKAHQLEVEISLLKQADARVAPSSAIRQDAEIFHPLQLIAPPESQSHADIDLEASLRDDHVLRQLPHQPHSAAQLNLDLSPSQSNINITPTSEVTGLVPQEAMEASIDQKPPLKYQYIFNIDTSLPLNEQSPEDQASLRCEWNRYLPSLDNIQLSRHEHDTLLSRCFNYSAGWLFGILSDLFLCDMLELLSPIPTHNPKRLHHYSPILHCSLLAFASPMSDNPKVQQQSTREKFATRAKHWLDQEFNHPNPSLIISLILLSEYHLGIGERNTGYMYSGMSMRAARAGTSSPLRDWYGWSAFVQERLVAQEMHRPGEMAVPTAPITLPIATEPSEEPISEAAVLHLFEHEKYGIIALECFVQCAKLMLITNAIPTASRGNLSTNDIHTQLETWFNSLPVTLLVQQSNMLTPPPILALHIHYWWSILQLCIPESTTEHGLSINLALVKLVELFEAFDTQFGLRYFPRNLLKALHLCGRASILEHLPGAGIDICLKGLRIWPCANRMVADLLQLRSSMDSEDDVARVES</sequence>
<keyword evidence="9" id="KW-1185">Reference proteome</keyword>
<dbReference type="InterPro" id="IPR051615">
    <property type="entry name" value="Transcr_Regulatory_Elem"/>
</dbReference>
<evidence type="ECO:0000256" key="1">
    <source>
        <dbReference type="ARBA" id="ARBA00022723"/>
    </source>
</evidence>
<dbReference type="GO" id="GO:0003677">
    <property type="term" value="F:DNA binding"/>
    <property type="evidence" value="ECO:0007669"/>
    <property type="project" value="UniProtKB-KW"/>
</dbReference>
<dbReference type="Proteomes" id="UP000059188">
    <property type="component" value="Unassembled WGS sequence"/>
</dbReference>
<protein>
    <recommendedName>
        <fullName evidence="7">Xylanolytic transcriptional activator regulatory domain-containing protein</fullName>
    </recommendedName>
</protein>
<keyword evidence="1" id="KW-0479">Metal-binding</keyword>
<reference evidence="8 9" key="1">
    <citation type="submission" date="2014-11" db="EMBL/GenBank/DDBJ databases">
        <authorList>
            <person name="Wibberg Daniel"/>
        </authorList>
    </citation>
    <scope>NUCLEOTIDE SEQUENCE [LARGE SCALE GENOMIC DNA]</scope>
    <source>
        <strain evidence="8">Rhizoctonia solani AG1-IB 7/3/14</strain>
    </source>
</reference>
<feature type="domain" description="Xylanolytic transcriptional activator regulatory" evidence="7">
    <location>
        <begin position="227"/>
        <end position="318"/>
    </location>
</feature>
<dbReference type="Pfam" id="PF04082">
    <property type="entry name" value="Fungal_trans"/>
    <property type="match status" value="1"/>
</dbReference>
<dbReference type="GO" id="GO:0006351">
    <property type="term" value="P:DNA-templated transcription"/>
    <property type="evidence" value="ECO:0007669"/>
    <property type="project" value="InterPro"/>
</dbReference>
<evidence type="ECO:0000256" key="5">
    <source>
        <dbReference type="ARBA" id="ARBA00023163"/>
    </source>
</evidence>
<keyword evidence="3" id="KW-0805">Transcription regulation</keyword>
<gene>
    <name evidence="8" type="ORF">RSOLAG1IB_09644</name>
</gene>
<keyword evidence="4" id="KW-0238">DNA-binding</keyword>
<accession>A0A0B7FW13</accession>
<evidence type="ECO:0000256" key="6">
    <source>
        <dbReference type="ARBA" id="ARBA00023242"/>
    </source>
</evidence>
<keyword evidence="6" id="KW-0539">Nucleus</keyword>